<proteinExistence type="predicted"/>
<protein>
    <submittedName>
        <fullName evidence="1">Uncharacterized protein</fullName>
    </submittedName>
</protein>
<accession>A0ACC0NI93</accession>
<name>A0ACC0NI93_RHOML</name>
<dbReference type="Proteomes" id="UP001062846">
    <property type="component" value="Chromosome 6"/>
</dbReference>
<reference evidence="1" key="1">
    <citation type="submission" date="2022-02" db="EMBL/GenBank/DDBJ databases">
        <title>Plant Genome Project.</title>
        <authorList>
            <person name="Zhang R.-G."/>
        </authorList>
    </citation>
    <scope>NUCLEOTIDE SEQUENCE</scope>
    <source>
        <strain evidence="1">AT1</strain>
    </source>
</reference>
<evidence type="ECO:0000313" key="2">
    <source>
        <dbReference type="Proteomes" id="UP001062846"/>
    </source>
</evidence>
<comment type="caution">
    <text evidence="1">The sequence shown here is derived from an EMBL/GenBank/DDBJ whole genome shotgun (WGS) entry which is preliminary data.</text>
</comment>
<sequence>MHKQTATATATAQSPPRNTTWSATTKAPPGNATTTSRDDDPPYDLEFRSSFDDAWYTARVVLEAPDTLVVKFLDFYEWNDERFSAGDFRSAEAVDEFLGRVRPLSQQLQDNQCSRVIEGMTVCASFTFVTDEIKFYDAVVEAVHYVEHSFAKEEEECLCSFLLFWQHGPNEGNVTSGSIADITLIQHFSQLHSTLASFVKMAKEKVKVTSFASGSVCDANAVTFKNVKLEKEDNHLSNDRKSSLSQNGLQANTGNIRKCYEANRQDKDLGGSNMGETGIHQFILIENLELDLSPSSIVEFIHKQTSISAEAYVFPNLSSESFTRGAIVVECKKKLKKIYDFLNNPDHIVTSSRGRYALTLRIVFKGFT</sequence>
<keyword evidence="2" id="KW-1185">Reference proteome</keyword>
<evidence type="ECO:0000313" key="1">
    <source>
        <dbReference type="EMBL" id="KAI8552203.1"/>
    </source>
</evidence>
<dbReference type="EMBL" id="CM046393">
    <property type="protein sequence ID" value="KAI8552203.1"/>
    <property type="molecule type" value="Genomic_DNA"/>
</dbReference>
<organism evidence="1 2">
    <name type="scientific">Rhododendron molle</name>
    <name type="common">Chinese azalea</name>
    <name type="synonym">Azalea mollis</name>
    <dbReference type="NCBI Taxonomy" id="49168"/>
    <lineage>
        <taxon>Eukaryota</taxon>
        <taxon>Viridiplantae</taxon>
        <taxon>Streptophyta</taxon>
        <taxon>Embryophyta</taxon>
        <taxon>Tracheophyta</taxon>
        <taxon>Spermatophyta</taxon>
        <taxon>Magnoliopsida</taxon>
        <taxon>eudicotyledons</taxon>
        <taxon>Gunneridae</taxon>
        <taxon>Pentapetalae</taxon>
        <taxon>asterids</taxon>
        <taxon>Ericales</taxon>
        <taxon>Ericaceae</taxon>
        <taxon>Ericoideae</taxon>
        <taxon>Rhodoreae</taxon>
        <taxon>Rhododendron</taxon>
    </lineage>
</organism>
<gene>
    <name evidence="1" type="ORF">RHMOL_Rhmol06G0247800</name>
</gene>